<protein>
    <submittedName>
        <fullName evidence="2">Exocyst complex component EXO70A1</fullName>
    </submittedName>
</protein>
<feature type="compositionally biased region" description="Low complexity" evidence="1">
    <location>
        <begin position="35"/>
        <end position="49"/>
    </location>
</feature>
<evidence type="ECO:0000256" key="1">
    <source>
        <dbReference type="SAM" id="MobiDB-lite"/>
    </source>
</evidence>
<feature type="region of interest" description="Disordered" evidence="1">
    <location>
        <begin position="25"/>
        <end position="71"/>
    </location>
</feature>
<evidence type="ECO:0000313" key="2">
    <source>
        <dbReference type="EMBL" id="JAU67713.1"/>
    </source>
</evidence>
<dbReference type="GO" id="GO:0000145">
    <property type="term" value="C:exocyst"/>
    <property type="evidence" value="ECO:0007669"/>
    <property type="project" value="InterPro"/>
</dbReference>
<proteinExistence type="predicted"/>
<gene>
    <name evidence="2" type="ORF">LE_TR15335_c0_g1_i1_g.48046</name>
</gene>
<dbReference type="EMBL" id="GEVL01009628">
    <property type="protein sequence ID" value="JAU67713.1"/>
    <property type="molecule type" value="Transcribed_RNA"/>
</dbReference>
<organism evidence="2">
    <name type="scientific">Noccaea caerulescens</name>
    <name type="common">Alpine penny-cress</name>
    <name type="synonym">Thlaspi caerulescens</name>
    <dbReference type="NCBI Taxonomy" id="107243"/>
    <lineage>
        <taxon>Eukaryota</taxon>
        <taxon>Viridiplantae</taxon>
        <taxon>Streptophyta</taxon>
        <taxon>Embryophyta</taxon>
        <taxon>Tracheophyta</taxon>
        <taxon>Spermatophyta</taxon>
        <taxon>Magnoliopsida</taxon>
        <taxon>eudicotyledons</taxon>
        <taxon>Gunneridae</taxon>
        <taxon>Pentapetalae</taxon>
        <taxon>rosids</taxon>
        <taxon>malvids</taxon>
        <taxon>Brassicales</taxon>
        <taxon>Brassicaceae</taxon>
        <taxon>Coluteocarpeae</taxon>
        <taxon>Noccaea</taxon>
    </lineage>
</organism>
<dbReference type="SUPFAM" id="SSF74788">
    <property type="entry name" value="Cullin repeat-like"/>
    <property type="match status" value="1"/>
</dbReference>
<dbReference type="InterPro" id="IPR016159">
    <property type="entry name" value="Cullin_repeat-like_dom_sf"/>
</dbReference>
<name>A0A1J3HHC3_NOCCA</name>
<dbReference type="PANTHER" id="PTHR12542">
    <property type="entry name" value="EXOCYST COMPLEX PROTEIN EXO70"/>
    <property type="match status" value="1"/>
</dbReference>
<dbReference type="Gene3D" id="1.20.1280.170">
    <property type="entry name" value="Exocyst complex component Exo70"/>
    <property type="match status" value="1"/>
</dbReference>
<accession>A0A1J3HHC3</accession>
<dbReference type="GO" id="GO:0006887">
    <property type="term" value="P:exocytosis"/>
    <property type="evidence" value="ECO:0007669"/>
    <property type="project" value="InterPro"/>
</dbReference>
<sequence>MRTAMKHLEKEFYRLLKANRRVLDPEPVSGWSSDSNTPSRSSGSASGSESDGELDPQSSSELGNESRGGGGDADADAIVDLKMIANGMISSGYEKDCLTIYKKLRKKVIVDAFSRLGFEKLNSTQMMKLEWEILEKKIKQWMPVTTVAVTTLFNGERILCDHIFSSSVVDYKRVVEIADSRWRSPSAHEVCHELHRLPR</sequence>
<dbReference type="InterPro" id="IPR004140">
    <property type="entry name" value="Exo70"/>
</dbReference>
<dbReference type="AlphaFoldDB" id="A0A1J3HHC3"/>
<dbReference type="PANTHER" id="PTHR12542:SF104">
    <property type="entry name" value="EXOCYST SUBUNIT EXO70 FAMILY PROTEIN"/>
    <property type="match status" value="1"/>
</dbReference>
<reference evidence="2" key="1">
    <citation type="submission" date="2016-07" db="EMBL/GenBank/DDBJ databases">
        <title>De novo transcriptome assembly of four accessions of the metal hyperaccumulator plant Noccaea caerulescens.</title>
        <authorList>
            <person name="Blande D."/>
            <person name="Halimaa P."/>
            <person name="Tervahauta A.I."/>
            <person name="Aarts M.G."/>
            <person name="Karenlampi S.O."/>
        </authorList>
    </citation>
    <scope>NUCLEOTIDE SEQUENCE</scope>
</reference>